<comment type="caution">
    <text evidence="1">The sequence shown here is derived from an EMBL/GenBank/DDBJ whole genome shotgun (WGS) entry which is preliminary data.</text>
</comment>
<dbReference type="STRING" id="1802555.A2755_01485"/>
<organism evidence="1 2">
    <name type="scientific">Candidatus Wolfebacteria bacterium RIFCSPHIGHO2_01_FULL_48_22</name>
    <dbReference type="NCBI Taxonomy" id="1802555"/>
    <lineage>
        <taxon>Bacteria</taxon>
        <taxon>Candidatus Wolfeibacteriota</taxon>
    </lineage>
</organism>
<name>A0A1F8DUU5_9BACT</name>
<proteinExistence type="predicted"/>
<dbReference type="AlphaFoldDB" id="A0A1F8DUU5"/>
<gene>
    <name evidence="1" type="ORF">A2755_01485</name>
</gene>
<evidence type="ECO:0008006" key="3">
    <source>
        <dbReference type="Google" id="ProtNLM"/>
    </source>
</evidence>
<reference evidence="1 2" key="1">
    <citation type="journal article" date="2016" name="Nat. Commun.">
        <title>Thousands of microbial genomes shed light on interconnected biogeochemical processes in an aquifer system.</title>
        <authorList>
            <person name="Anantharaman K."/>
            <person name="Brown C.T."/>
            <person name="Hug L.A."/>
            <person name="Sharon I."/>
            <person name="Castelle C.J."/>
            <person name="Probst A.J."/>
            <person name="Thomas B.C."/>
            <person name="Singh A."/>
            <person name="Wilkins M.J."/>
            <person name="Karaoz U."/>
            <person name="Brodie E.L."/>
            <person name="Williams K.H."/>
            <person name="Hubbard S.S."/>
            <person name="Banfield J.F."/>
        </authorList>
    </citation>
    <scope>NUCLEOTIDE SEQUENCE [LARGE SCALE GENOMIC DNA]</scope>
</reference>
<sequence>MKFLSQRLLFIILSLVFVLAAFYVYSNFIQPEYTLVSELRGRLAAKADTLERYETAFLKLEQMLGGQNVNQLKESVSRILPNMPDDAYLSAQAVGFAKLQGLTLMSLTNELEPIESSNSRVIRSLGILKTEVKVRGTYSGVRSYVNQLENNLLLIDLMGFAVEPQKEGSVGSSEVLEYTLTLHSYYQTD</sequence>
<dbReference type="EMBL" id="MGIP01000002">
    <property type="protein sequence ID" value="OGM92413.1"/>
    <property type="molecule type" value="Genomic_DNA"/>
</dbReference>
<dbReference type="Proteomes" id="UP000177029">
    <property type="component" value="Unassembled WGS sequence"/>
</dbReference>
<dbReference type="Gene3D" id="3.30.70.60">
    <property type="match status" value="1"/>
</dbReference>
<dbReference type="InterPro" id="IPR014717">
    <property type="entry name" value="Transl_elong_EF1B/ribsomal_bS6"/>
</dbReference>
<evidence type="ECO:0000313" key="2">
    <source>
        <dbReference type="Proteomes" id="UP000177029"/>
    </source>
</evidence>
<accession>A0A1F8DUU5</accession>
<evidence type="ECO:0000313" key="1">
    <source>
        <dbReference type="EMBL" id="OGM92413.1"/>
    </source>
</evidence>
<protein>
    <recommendedName>
        <fullName evidence="3">Pilus assembly protein PilO</fullName>
    </recommendedName>
</protein>